<feature type="transmembrane region" description="Helical" evidence="1">
    <location>
        <begin position="173"/>
        <end position="195"/>
    </location>
</feature>
<dbReference type="HOGENOM" id="CLU_072573_3_1_11"/>
<reference evidence="4" key="1">
    <citation type="submission" date="2011-12" db="EMBL/GenBank/DDBJ databases">
        <title>Complete genome sequence of Streptomyces cattleya strain DSM 46488.</title>
        <authorList>
            <person name="Ou H.-Y."/>
            <person name="Li P."/>
            <person name="Zhao C."/>
            <person name="O'Hagan D."/>
            <person name="Deng Z."/>
        </authorList>
    </citation>
    <scope>NUCLEOTIDE SEQUENCE [LARGE SCALE GENOMIC DNA]</scope>
    <source>
        <strain evidence="4">ATCC 35852 / DSM 46488 / JCM 4925 / NBRC 14057 / NRRL 8057</strain>
    </source>
</reference>
<dbReference type="AlphaFoldDB" id="F8JW41"/>
<evidence type="ECO:0000259" key="2">
    <source>
        <dbReference type="SMART" id="SM00014"/>
    </source>
</evidence>
<dbReference type="InterPro" id="IPR000326">
    <property type="entry name" value="PAP2/HPO"/>
</dbReference>
<protein>
    <submittedName>
        <fullName evidence="3">Putative integral membrane protein</fullName>
    </submittedName>
</protein>
<feature type="domain" description="Phosphatidic acid phosphatase type 2/haloperoxidase" evidence="2">
    <location>
        <begin position="104"/>
        <end position="218"/>
    </location>
</feature>
<dbReference type="SMART" id="SM00014">
    <property type="entry name" value="acidPPc"/>
    <property type="match status" value="1"/>
</dbReference>
<dbReference type="EMBL" id="CP003219">
    <property type="protein sequence ID" value="AEW93209.1"/>
    <property type="molecule type" value="Genomic_DNA"/>
</dbReference>
<sequence>MPTDVPVSGPGPDRAARARCLRWTAGLAALFAVLLVTVVTVGGRTVPLPPDATVDSALHTAALGHPGWTRLALVLTDWVWGPTTMRALTVVAAGVCWLTGRRRQAYWAVTAAVLGWTVETAVKAAVDRARPHWPHPVDTATGAAFPSGHALAATTACLTLSWLLRLSGRRGRWWALAVVVGAGSVAGVGVTRVYLGVHWPSDVIGGWLAGAAVVTATAAFCAPWRRDGTPHGR</sequence>
<gene>
    <name evidence="3" type="ordered locus">SCATT_08380</name>
</gene>
<dbReference type="KEGG" id="scy:SCATT_08380"/>
<feature type="transmembrane region" description="Helical" evidence="1">
    <location>
        <begin position="146"/>
        <end position="166"/>
    </location>
</feature>
<dbReference type="KEGG" id="sct:SCAT_0840"/>
<evidence type="ECO:0000313" key="3">
    <source>
        <dbReference type="EMBL" id="AEW93209.1"/>
    </source>
</evidence>
<dbReference type="STRING" id="1003195.SCATT_08380"/>
<accession>G8WZ23</accession>
<keyword evidence="4" id="KW-1185">Reference proteome</keyword>
<keyword evidence="1" id="KW-0472">Membrane</keyword>
<evidence type="ECO:0000313" key="4">
    <source>
        <dbReference type="Proteomes" id="UP000007842"/>
    </source>
</evidence>
<accession>F8JW41</accession>
<feature type="transmembrane region" description="Helical" evidence="1">
    <location>
        <begin position="20"/>
        <end position="41"/>
    </location>
</feature>
<dbReference type="OrthoDB" id="5289372at2"/>
<dbReference type="eggNOG" id="COG0671">
    <property type="taxonomic scope" value="Bacteria"/>
</dbReference>
<dbReference type="PANTHER" id="PTHR14969:SF13">
    <property type="entry name" value="AT30094P"/>
    <property type="match status" value="1"/>
</dbReference>
<dbReference type="SUPFAM" id="SSF48317">
    <property type="entry name" value="Acid phosphatase/Vanadium-dependent haloperoxidase"/>
    <property type="match status" value="1"/>
</dbReference>
<organism evidence="3 4">
    <name type="scientific">Streptantibioticus cattleyicolor (strain ATCC 35852 / DSM 46488 / JCM 4925 / NBRC 14057 / NRRL 8057)</name>
    <name type="common">Streptomyces cattleya</name>
    <dbReference type="NCBI Taxonomy" id="1003195"/>
    <lineage>
        <taxon>Bacteria</taxon>
        <taxon>Bacillati</taxon>
        <taxon>Actinomycetota</taxon>
        <taxon>Actinomycetes</taxon>
        <taxon>Kitasatosporales</taxon>
        <taxon>Streptomycetaceae</taxon>
        <taxon>Streptantibioticus</taxon>
    </lineage>
</organism>
<feature type="transmembrane region" description="Helical" evidence="1">
    <location>
        <begin position="207"/>
        <end position="224"/>
    </location>
</feature>
<feature type="transmembrane region" description="Helical" evidence="1">
    <location>
        <begin position="105"/>
        <end position="126"/>
    </location>
</feature>
<dbReference type="CDD" id="cd03392">
    <property type="entry name" value="PAP2_like_2"/>
    <property type="match status" value="1"/>
</dbReference>
<keyword evidence="1" id="KW-0812">Transmembrane</keyword>
<dbReference type="InterPro" id="IPR036938">
    <property type="entry name" value="PAP2/HPO_sf"/>
</dbReference>
<evidence type="ECO:0000256" key="1">
    <source>
        <dbReference type="SAM" id="Phobius"/>
    </source>
</evidence>
<dbReference type="PANTHER" id="PTHR14969">
    <property type="entry name" value="SPHINGOSINE-1-PHOSPHATE PHOSPHOHYDROLASE"/>
    <property type="match status" value="1"/>
</dbReference>
<keyword evidence="1" id="KW-1133">Transmembrane helix</keyword>
<name>F8JW41_STREN</name>
<dbReference type="RefSeq" id="WP_014141610.1">
    <property type="nucleotide sequence ID" value="NC_016111.1"/>
</dbReference>
<dbReference type="Proteomes" id="UP000007842">
    <property type="component" value="Chromosome"/>
</dbReference>
<dbReference type="Pfam" id="PF01569">
    <property type="entry name" value="PAP2"/>
    <property type="match status" value="1"/>
</dbReference>
<dbReference type="PATRIC" id="fig|1003195.11.peg.2430"/>
<dbReference type="Gene3D" id="1.20.144.10">
    <property type="entry name" value="Phosphatidic acid phosphatase type 2/haloperoxidase"/>
    <property type="match status" value="1"/>
</dbReference>
<feature type="transmembrane region" description="Helical" evidence="1">
    <location>
        <begin position="78"/>
        <end position="98"/>
    </location>
</feature>
<proteinExistence type="predicted"/>